<dbReference type="Pfam" id="PF00560">
    <property type="entry name" value="LRR_1"/>
    <property type="match status" value="2"/>
</dbReference>
<dbReference type="InterPro" id="IPR001611">
    <property type="entry name" value="Leu-rich_rpt"/>
</dbReference>
<dbReference type="Gene3D" id="3.80.10.10">
    <property type="entry name" value="Ribonuclease Inhibitor"/>
    <property type="match status" value="1"/>
</dbReference>
<gene>
    <name evidence="6" type="ORF">HAX54_042227</name>
</gene>
<proteinExistence type="predicted"/>
<organism evidence="6 7">
    <name type="scientific">Datura stramonium</name>
    <name type="common">Jimsonweed</name>
    <name type="synonym">Common thornapple</name>
    <dbReference type="NCBI Taxonomy" id="4076"/>
    <lineage>
        <taxon>Eukaryota</taxon>
        <taxon>Viridiplantae</taxon>
        <taxon>Streptophyta</taxon>
        <taxon>Embryophyta</taxon>
        <taxon>Tracheophyta</taxon>
        <taxon>Spermatophyta</taxon>
        <taxon>Magnoliopsida</taxon>
        <taxon>eudicotyledons</taxon>
        <taxon>Gunneridae</taxon>
        <taxon>Pentapetalae</taxon>
        <taxon>asterids</taxon>
        <taxon>lamiids</taxon>
        <taxon>Solanales</taxon>
        <taxon>Solanaceae</taxon>
        <taxon>Solanoideae</taxon>
        <taxon>Datureae</taxon>
        <taxon>Datura</taxon>
    </lineage>
</organism>
<evidence type="ECO:0000313" key="6">
    <source>
        <dbReference type="EMBL" id="MCE2055230.1"/>
    </source>
</evidence>
<dbReference type="InterPro" id="IPR013210">
    <property type="entry name" value="LRR_N_plant-typ"/>
</dbReference>
<evidence type="ECO:0000313" key="7">
    <source>
        <dbReference type="Proteomes" id="UP000823775"/>
    </source>
</evidence>
<feature type="domain" description="Leucine-rich repeat-containing N-terminal plant-type" evidence="5">
    <location>
        <begin position="27"/>
        <end position="67"/>
    </location>
</feature>
<keyword evidence="7" id="KW-1185">Reference proteome</keyword>
<evidence type="ECO:0000256" key="1">
    <source>
        <dbReference type="ARBA" id="ARBA00022614"/>
    </source>
</evidence>
<reference evidence="6 7" key="1">
    <citation type="journal article" date="2021" name="BMC Genomics">
        <title>Datura genome reveals duplications of psychoactive alkaloid biosynthetic genes and high mutation rate following tissue culture.</title>
        <authorList>
            <person name="Rajewski A."/>
            <person name="Carter-House D."/>
            <person name="Stajich J."/>
            <person name="Litt A."/>
        </authorList>
    </citation>
    <scope>NUCLEOTIDE SEQUENCE [LARGE SCALE GENOMIC DNA]</scope>
    <source>
        <strain evidence="6">AR-01</strain>
    </source>
</reference>
<dbReference type="EMBL" id="JACEIK010006193">
    <property type="protein sequence ID" value="MCE2055230.1"/>
    <property type="molecule type" value="Genomic_DNA"/>
</dbReference>
<dbReference type="Proteomes" id="UP000823775">
    <property type="component" value="Unassembled WGS sequence"/>
</dbReference>
<feature type="signal peptide" evidence="4">
    <location>
        <begin position="1"/>
        <end position="24"/>
    </location>
</feature>
<evidence type="ECO:0000256" key="2">
    <source>
        <dbReference type="ARBA" id="ARBA00022729"/>
    </source>
</evidence>
<dbReference type="InterPro" id="IPR053211">
    <property type="entry name" value="DNA_repair-toleration"/>
</dbReference>
<keyword evidence="3" id="KW-0677">Repeat</keyword>
<dbReference type="SUPFAM" id="SSF52058">
    <property type="entry name" value="L domain-like"/>
    <property type="match status" value="1"/>
</dbReference>
<feature type="chain" id="PRO_5045723842" description="Leucine-rich repeat-containing N-terminal plant-type domain-containing protein" evidence="4">
    <location>
        <begin position="25"/>
        <end position="349"/>
    </location>
</feature>
<comment type="caution">
    <text evidence="6">The sequence shown here is derived from an EMBL/GenBank/DDBJ whole genome shotgun (WGS) entry which is preliminary data.</text>
</comment>
<evidence type="ECO:0000256" key="3">
    <source>
        <dbReference type="ARBA" id="ARBA00022737"/>
    </source>
</evidence>
<evidence type="ECO:0000259" key="5">
    <source>
        <dbReference type="Pfam" id="PF08263"/>
    </source>
</evidence>
<sequence length="349" mass="40037">MGRSWNLLFALAVFILLHDHTSLANISTDEAALLQLKSHISSDPNNILASNWSSSGSVCSWIGITCSSRHSSYCFRHFLACNFMVPFLHTLETSRFLFRSDISNNTFHGDLPEELGHLRSNQFSGEIPSSLSNLTKLDQLILERNFLKGEIPREIGDLRYLTVLDLQRNRLTGSIPTSIFNITTMQIPLNKLPRWSYSTKPGEMQKASNIVIVSKQERYQWSLGSLPEITELGLSRQCVWLLSLQAFSTCQHCKSNIKRPKQAFRSTFSFLASLTNCRNLKFSWLSVNIRWMVFFRHLLVISQTHQSFEMIVELRGAIPKEIGNLQEWQEWLCIEMVELDIFQILSKAC</sequence>
<accession>A0ABS8W0X4</accession>
<dbReference type="Pfam" id="PF08263">
    <property type="entry name" value="LRRNT_2"/>
    <property type="match status" value="1"/>
</dbReference>
<keyword evidence="1" id="KW-0433">Leucine-rich repeat</keyword>
<dbReference type="PANTHER" id="PTHR48060">
    <property type="entry name" value="DNA DAMAGE-REPAIR/TOLERATION PROTEIN DRT100"/>
    <property type="match status" value="1"/>
</dbReference>
<dbReference type="PANTHER" id="PTHR48060:SF21">
    <property type="entry name" value="L DOMAIN-LIKE PROTEIN"/>
    <property type="match status" value="1"/>
</dbReference>
<protein>
    <recommendedName>
        <fullName evidence="5">Leucine-rich repeat-containing N-terminal plant-type domain-containing protein</fullName>
    </recommendedName>
</protein>
<name>A0ABS8W0X4_DATST</name>
<evidence type="ECO:0000256" key="4">
    <source>
        <dbReference type="SAM" id="SignalP"/>
    </source>
</evidence>
<keyword evidence="2 4" id="KW-0732">Signal</keyword>
<dbReference type="InterPro" id="IPR032675">
    <property type="entry name" value="LRR_dom_sf"/>
</dbReference>